<gene>
    <name evidence="3" type="ORF">PLEI_0006</name>
</gene>
<dbReference type="RefSeq" id="WP_023930924.1">
    <property type="nucleotide sequence ID" value="NZ_DF196806.1"/>
</dbReference>
<dbReference type="AlphaFoldDB" id="X0NKT6"/>
<reference evidence="4" key="1">
    <citation type="submission" date="2012-12" db="EMBL/GenBank/DDBJ databases">
        <title>Genome Sequence of Photobacterium leiognathi lrivu.4.1.</title>
        <authorList>
            <person name="Urbanczyk H."/>
            <person name="Ogura Y."/>
            <person name="Hayashi T."/>
            <person name="Dunlap P.V."/>
        </authorList>
    </citation>
    <scope>NUCLEOTIDE SEQUENCE [LARGE SCALE GENOMIC DNA]</scope>
    <source>
        <strain evidence="4">lrivu.4.1</strain>
    </source>
</reference>
<proteinExistence type="predicted"/>
<dbReference type="Proteomes" id="UP000030675">
    <property type="component" value="Unassembled WGS sequence"/>
</dbReference>
<evidence type="ECO:0000256" key="2">
    <source>
        <dbReference type="SAM" id="Phobius"/>
    </source>
</evidence>
<evidence type="ECO:0000313" key="4">
    <source>
        <dbReference type="Proteomes" id="UP000030675"/>
    </source>
</evidence>
<dbReference type="HOGENOM" id="CLU_2233999_0_0_6"/>
<evidence type="ECO:0000313" key="3">
    <source>
        <dbReference type="EMBL" id="GAD28367.1"/>
    </source>
</evidence>
<name>X0NKT6_PHOLE</name>
<dbReference type="EMBL" id="DF196806">
    <property type="protein sequence ID" value="GAD28367.1"/>
    <property type="molecule type" value="Genomic_DNA"/>
</dbReference>
<evidence type="ECO:0000256" key="1">
    <source>
        <dbReference type="SAM" id="Coils"/>
    </source>
</evidence>
<feature type="coiled-coil region" evidence="1">
    <location>
        <begin position="62"/>
        <end position="98"/>
    </location>
</feature>
<feature type="transmembrane region" description="Helical" evidence="2">
    <location>
        <begin position="15"/>
        <end position="34"/>
    </location>
</feature>
<keyword evidence="1" id="KW-0175">Coiled coil</keyword>
<keyword evidence="2" id="KW-1133">Transmembrane helix</keyword>
<keyword evidence="2" id="KW-0812">Transmembrane</keyword>
<sequence>MNEILNLIDSISSSGLQWILTLFSIVISVGLFLYTNAETNKINKQFDERELEIKRCYEHIEHQQAANKKEAAQLKHEREQLNIEIKKLADEKAQWTIDTEIGEEY</sequence>
<accession>X0NKT6</accession>
<keyword evidence="2" id="KW-0472">Membrane</keyword>
<protein>
    <submittedName>
        <fullName evidence="3">Uncharacterized protein</fullName>
    </submittedName>
</protein>
<organism evidence="3 4">
    <name type="scientific">Photobacterium leiognathi lrivu.4.1</name>
    <dbReference type="NCBI Taxonomy" id="1248232"/>
    <lineage>
        <taxon>Bacteria</taxon>
        <taxon>Pseudomonadati</taxon>
        <taxon>Pseudomonadota</taxon>
        <taxon>Gammaproteobacteria</taxon>
        <taxon>Vibrionales</taxon>
        <taxon>Vibrionaceae</taxon>
        <taxon>Photobacterium</taxon>
    </lineage>
</organism>